<reference evidence="7 8" key="1">
    <citation type="journal article" date="2007" name="Proc. Natl. Acad. Sci. U.S.A.">
        <title>The genome of Syntrophus aciditrophicus: life at the thermodynamic limit of microbial growth.</title>
        <authorList>
            <person name="McInerney M.J."/>
            <person name="Rohlin L."/>
            <person name="Mouttaki H."/>
            <person name="Kim U."/>
            <person name="Krupp R.S."/>
            <person name="Rios-Hernandez L."/>
            <person name="Sieber J."/>
            <person name="Struchtemeyer C.G."/>
            <person name="Bhattacharyya A."/>
            <person name="Campbell J.W."/>
            <person name="Gunsalus R.P."/>
        </authorList>
    </citation>
    <scope>NUCLEOTIDE SEQUENCE [LARGE SCALE GENOMIC DNA]</scope>
    <source>
        <strain evidence="7 8">SB</strain>
    </source>
</reference>
<comment type="subcellular location">
    <subcellularLocation>
        <location evidence="1">Periplasm</location>
    </subcellularLocation>
</comment>
<dbReference type="EMBL" id="CP000252">
    <property type="protein sequence ID" value="ABC78475.1"/>
    <property type="molecule type" value="Genomic_DNA"/>
</dbReference>
<dbReference type="Gene3D" id="2.70.98.70">
    <property type="match status" value="1"/>
</dbReference>
<dbReference type="KEGG" id="sat:SYN_02684"/>
<feature type="domain" description="Heparin-sulfate lyase N-terminal" evidence="6">
    <location>
        <begin position="163"/>
        <end position="342"/>
    </location>
</feature>
<protein>
    <submittedName>
        <fullName evidence="7">Hypothetical cytosolic protein</fullName>
    </submittedName>
</protein>
<dbReference type="GO" id="GO:0016829">
    <property type="term" value="F:lyase activity"/>
    <property type="evidence" value="ECO:0007669"/>
    <property type="project" value="UniProtKB-KW"/>
</dbReference>
<dbReference type="Pfam" id="PF07940">
    <property type="entry name" value="Hepar_II_III_C"/>
    <property type="match status" value="1"/>
</dbReference>
<dbReference type="SUPFAM" id="SSF48230">
    <property type="entry name" value="Chondroitin AC/alginate lyase"/>
    <property type="match status" value="1"/>
</dbReference>
<keyword evidence="4" id="KW-0456">Lyase</keyword>
<evidence type="ECO:0000256" key="4">
    <source>
        <dbReference type="ARBA" id="ARBA00023239"/>
    </source>
</evidence>
<dbReference type="CAZy" id="PL12">
    <property type="family name" value="Polysaccharide Lyase Family 12"/>
</dbReference>
<dbReference type="PANTHER" id="PTHR39210:SF1">
    <property type="entry name" value="HEPARIN-SULFATE LYASE"/>
    <property type="match status" value="1"/>
</dbReference>
<dbReference type="Gene3D" id="1.50.10.100">
    <property type="entry name" value="Chondroitin AC/alginate lyase"/>
    <property type="match status" value="1"/>
</dbReference>
<dbReference type="STRING" id="56780.SYN_02684"/>
<keyword evidence="2" id="KW-0732">Signal</keyword>
<proteinExistence type="predicted"/>
<evidence type="ECO:0000259" key="5">
    <source>
        <dbReference type="Pfam" id="PF07940"/>
    </source>
</evidence>
<keyword evidence="3" id="KW-0574">Periplasm</keyword>
<evidence type="ECO:0000313" key="8">
    <source>
        <dbReference type="Proteomes" id="UP000001933"/>
    </source>
</evidence>
<name>Q2LWL3_SYNAS</name>
<evidence type="ECO:0000256" key="3">
    <source>
        <dbReference type="ARBA" id="ARBA00022764"/>
    </source>
</evidence>
<evidence type="ECO:0000256" key="1">
    <source>
        <dbReference type="ARBA" id="ARBA00004418"/>
    </source>
</evidence>
<evidence type="ECO:0000256" key="2">
    <source>
        <dbReference type="ARBA" id="ARBA00022729"/>
    </source>
</evidence>
<dbReference type="AlphaFoldDB" id="Q2LWL3"/>
<accession>Q2LWL3</accession>
<dbReference type="eggNOG" id="COG5360">
    <property type="taxonomic scope" value="Bacteria"/>
</dbReference>
<organism evidence="7 8">
    <name type="scientific">Syntrophus aciditrophicus (strain SB)</name>
    <dbReference type="NCBI Taxonomy" id="56780"/>
    <lineage>
        <taxon>Bacteria</taxon>
        <taxon>Pseudomonadati</taxon>
        <taxon>Thermodesulfobacteriota</taxon>
        <taxon>Syntrophia</taxon>
        <taxon>Syntrophales</taxon>
        <taxon>Syntrophaceae</taxon>
        <taxon>Syntrophus</taxon>
    </lineage>
</organism>
<dbReference type="Proteomes" id="UP000001933">
    <property type="component" value="Chromosome"/>
</dbReference>
<dbReference type="InterPro" id="IPR031680">
    <property type="entry name" value="Hepar_II_III_N"/>
</dbReference>
<feature type="domain" description="Heparinase II/III-like C-terminal" evidence="5">
    <location>
        <begin position="436"/>
        <end position="669"/>
    </location>
</feature>
<sequence>MGWKNCRADRGYPRQQALFMIPSVFRRLLFSTRYFGPSWLAFRLKYSLLQNGGLLEKKMPPGNWDAHRDFSKESRHSYGRFFFSPDSRTDFQPLLNSFDNEVEPQGIIHEAENIKQGIFSQFSHNHIDAGFPPRWNVNAATGDAAPSDKHWSQISDFGAGDIKLIWELSRFSFVYPLVRAYWRSGDESYPELFWRLLEDWRLNNQPNLGPNWKCGQEITFRVMAWCFGLHGFLNAQATTAERLASLAGMIAVSGERIEGNIAYALSQRNNHGISEALGLWTIGLLFTELPNAQRWREKGRRYLEEQGKSLIYEDGSFSQHSVNYHRLMLHDYLWAFRLGDLNWQPLSEELKDRVAKAGEWIYQLQDEATGRVPWCGQNDGALILPLNNCDYLDFRPVVQATHYYFTWERLFESGPWDEDLLWLFGPNALSAPVRTGTRKDFAAPDGGYYVLRADTGFAFTRCATFRDRPGQADILHCDLWWQGQNIALDAGTYSYNAPEPWNNPLAHTAYHNTVTVDDRDQMDRAGKFLWFPWLKGKVRCMKRSETGHLAYWEGTHDGYLRLPSPVEHRRGILQLGPESWLVIDRLSGSKAHRYRLRWLLPDFNHVWDESIGLLTLRTEAGDYHLQAGAEPRNGSYTLVCADEDSPRGWRAPYYNYREPALSLDLTVHGSQTFFWTLFSPESICVEKSEDHVILRSPTWQADLLLSPDGTSPMIAHINLTGNPADRLELNECMFS</sequence>
<evidence type="ECO:0000313" key="7">
    <source>
        <dbReference type="EMBL" id="ABC78475.1"/>
    </source>
</evidence>
<gene>
    <name evidence="7" type="ORF">SYN_02684</name>
</gene>
<dbReference type="InParanoid" id="Q2LWL3"/>
<dbReference type="PANTHER" id="PTHR39210">
    <property type="entry name" value="HEPARIN-SULFATE LYASE"/>
    <property type="match status" value="1"/>
</dbReference>
<dbReference type="GO" id="GO:0042597">
    <property type="term" value="C:periplasmic space"/>
    <property type="evidence" value="ECO:0007669"/>
    <property type="project" value="UniProtKB-SubCell"/>
</dbReference>
<dbReference type="InterPro" id="IPR008929">
    <property type="entry name" value="Chondroitin_lyas"/>
</dbReference>
<dbReference type="HOGENOM" id="CLU_022012_0_0_7"/>
<evidence type="ECO:0000259" key="6">
    <source>
        <dbReference type="Pfam" id="PF16889"/>
    </source>
</evidence>
<dbReference type="Pfam" id="PF16889">
    <property type="entry name" value="Hepar_II_III_N"/>
    <property type="match status" value="1"/>
</dbReference>
<dbReference type="InterPro" id="IPR012480">
    <property type="entry name" value="Hepar_II_III_C"/>
</dbReference>
<keyword evidence="8" id="KW-1185">Reference proteome</keyword>